<keyword evidence="8" id="KW-0949">S-adenosyl-L-methionine</keyword>
<dbReference type="GO" id="GO:0032259">
    <property type="term" value="P:methylation"/>
    <property type="evidence" value="ECO:0007669"/>
    <property type="project" value="UniProtKB-KW"/>
</dbReference>
<evidence type="ECO:0000256" key="5">
    <source>
        <dbReference type="ARBA" id="ARBA00022490"/>
    </source>
</evidence>
<accession>A0A1G2T441</accession>
<dbReference type="InterPro" id="IPR000682">
    <property type="entry name" value="PCMT"/>
</dbReference>
<comment type="caution">
    <text evidence="12">The sequence shown here is derived from an EMBL/GenBank/DDBJ whole genome shotgun (WGS) entry which is preliminary data.</text>
</comment>
<dbReference type="AlphaFoldDB" id="A0A1G2T441"/>
<evidence type="ECO:0000256" key="1">
    <source>
        <dbReference type="ARBA" id="ARBA00004496"/>
    </source>
</evidence>
<evidence type="ECO:0000313" key="12">
    <source>
        <dbReference type="EMBL" id="OHA91788.1"/>
    </source>
</evidence>
<dbReference type="SUPFAM" id="SSF53335">
    <property type="entry name" value="S-adenosyl-L-methionine-dependent methyltransferases"/>
    <property type="match status" value="1"/>
</dbReference>
<evidence type="ECO:0000256" key="9">
    <source>
        <dbReference type="ARBA" id="ARBA00030757"/>
    </source>
</evidence>
<evidence type="ECO:0000256" key="2">
    <source>
        <dbReference type="ARBA" id="ARBA00005369"/>
    </source>
</evidence>
<evidence type="ECO:0000256" key="7">
    <source>
        <dbReference type="ARBA" id="ARBA00022679"/>
    </source>
</evidence>
<proteinExistence type="inferred from homology"/>
<evidence type="ECO:0000256" key="8">
    <source>
        <dbReference type="ARBA" id="ARBA00022691"/>
    </source>
</evidence>
<evidence type="ECO:0000256" key="4">
    <source>
        <dbReference type="ARBA" id="ARBA00013346"/>
    </source>
</evidence>
<dbReference type="Pfam" id="PF01135">
    <property type="entry name" value="PCMT"/>
    <property type="match status" value="1"/>
</dbReference>
<dbReference type="GO" id="GO:0005737">
    <property type="term" value="C:cytoplasm"/>
    <property type="evidence" value="ECO:0007669"/>
    <property type="project" value="UniProtKB-SubCell"/>
</dbReference>
<dbReference type="PANTHER" id="PTHR11579">
    <property type="entry name" value="PROTEIN-L-ISOASPARTATE O-METHYLTRANSFERASE"/>
    <property type="match status" value="1"/>
</dbReference>
<organism evidence="12 13">
    <name type="scientific">Candidatus Zambryskibacteria bacterium RIFCSPHIGHO2_01_FULL_46_30</name>
    <dbReference type="NCBI Taxonomy" id="1802739"/>
    <lineage>
        <taxon>Bacteria</taxon>
        <taxon>Candidatus Zambryskiibacteriota</taxon>
    </lineage>
</organism>
<evidence type="ECO:0000313" key="13">
    <source>
        <dbReference type="Proteomes" id="UP000177746"/>
    </source>
</evidence>
<dbReference type="EC" id="2.1.1.77" evidence="3"/>
<evidence type="ECO:0000256" key="3">
    <source>
        <dbReference type="ARBA" id="ARBA00011890"/>
    </source>
</evidence>
<gene>
    <name evidence="12" type="ORF">A2665_00970</name>
</gene>
<keyword evidence="7" id="KW-0808">Transferase</keyword>
<evidence type="ECO:0000256" key="10">
    <source>
        <dbReference type="ARBA" id="ARBA00031323"/>
    </source>
</evidence>
<name>A0A1G2T441_9BACT</name>
<comment type="subcellular location">
    <subcellularLocation>
        <location evidence="1">Cytoplasm</location>
    </subcellularLocation>
</comment>
<keyword evidence="5" id="KW-0963">Cytoplasm</keyword>
<dbReference type="GO" id="GO:0004719">
    <property type="term" value="F:protein-L-isoaspartate (D-aspartate) O-methyltransferase activity"/>
    <property type="evidence" value="ECO:0007669"/>
    <property type="project" value="UniProtKB-EC"/>
</dbReference>
<dbReference type="InterPro" id="IPR029063">
    <property type="entry name" value="SAM-dependent_MTases_sf"/>
</dbReference>
<dbReference type="Proteomes" id="UP000177746">
    <property type="component" value="Unassembled WGS sequence"/>
</dbReference>
<evidence type="ECO:0000256" key="11">
    <source>
        <dbReference type="ARBA" id="ARBA00031350"/>
    </source>
</evidence>
<sequence length="208" mass="22816">MDELVKSLVKNGVIVSESIRRAFTKIDRAHFVPGDVIDLAYEDTALPIGEGQTISQPYTVAFLLELLSPQAGDHILDMGSGSGWQTALLAEIVGTKGQIYAIELVRNLYEFGKGNLEKYSELLKRVKLYCQNAEPGLPKEAEVAGGFDGIIVAAEVTEVPKAWRAQLKVGGRLVYPQGGSIYKEVKLNDSEWQVNQYPGFAFVPFVNP</sequence>
<comment type="similarity">
    <text evidence="2">Belongs to the methyltransferase superfamily. L-isoaspartyl/D-aspartyl protein methyltransferase family.</text>
</comment>
<keyword evidence="6" id="KW-0489">Methyltransferase</keyword>
<reference evidence="12 13" key="1">
    <citation type="journal article" date="2016" name="Nat. Commun.">
        <title>Thousands of microbial genomes shed light on interconnected biogeochemical processes in an aquifer system.</title>
        <authorList>
            <person name="Anantharaman K."/>
            <person name="Brown C.T."/>
            <person name="Hug L.A."/>
            <person name="Sharon I."/>
            <person name="Castelle C.J."/>
            <person name="Probst A.J."/>
            <person name="Thomas B.C."/>
            <person name="Singh A."/>
            <person name="Wilkins M.J."/>
            <person name="Karaoz U."/>
            <person name="Brodie E.L."/>
            <person name="Williams K.H."/>
            <person name="Hubbard S.S."/>
            <person name="Banfield J.F."/>
        </authorList>
    </citation>
    <scope>NUCLEOTIDE SEQUENCE [LARGE SCALE GENOMIC DNA]</scope>
</reference>
<protein>
    <recommendedName>
        <fullName evidence="4">Protein-L-isoaspartate O-methyltransferase</fullName>
        <ecNumber evidence="3">2.1.1.77</ecNumber>
    </recommendedName>
    <alternativeName>
        <fullName evidence="11">L-isoaspartyl protein carboxyl methyltransferase</fullName>
    </alternativeName>
    <alternativeName>
        <fullName evidence="9">Protein L-isoaspartyl methyltransferase</fullName>
    </alternativeName>
    <alternativeName>
        <fullName evidence="10">Protein-beta-aspartate methyltransferase</fullName>
    </alternativeName>
</protein>
<dbReference type="EMBL" id="MHVI01000011">
    <property type="protein sequence ID" value="OHA91788.1"/>
    <property type="molecule type" value="Genomic_DNA"/>
</dbReference>
<dbReference type="Gene3D" id="3.40.50.150">
    <property type="entry name" value="Vaccinia Virus protein VP39"/>
    <property type="match status" value="1"/>
</dbReference>
<dbReference type="PANTHER" id="PTHR11579:SF0">
    <property type="entry name" value="PROTEIN-L-ISOASPARTATE(D-ASPARTATE) O-METHYLTRANSFERASE"/>
    <property type="match status" value="1"/>
</dbReference>
<dbReference type="CDD" id="cd02440">
    <property type="entry name" value="AdoMet_MTases"/>
    <property type="match status" value="1"/>
</dbReference>
<evidence type="ECO:0000256" key="6">
    <source>
        <dbReference type="ARBA" id="ARBA00022603"/>
    </source>
</evidence>